<dbReference type="PANTHER" id="PTHR11409">
    <property type="entry name" value="ADENOSINE DEAMINASE"/>
    <property type="match status" value="1"/>
</dbReference>
<comment type="caution">
    <text evidence="5">The sequence shown here is derived from an EMBL/GenBank/DDBJ whole genome shotgun (WGS) entry which is preliminary data.</text>
</comment>
<reference evidence="5 6" key="1">
    <citation type="journal article" date="2014" name="Agronomy (Basel)">
        <title>A Draft Genome Sequence for Ensete ventricosum, the Drought-Tolerant Tree Against Hunger.</title>
        <authorList>
            <person name="Harrison J."/>
            <person name="Moore K.A."/>
            <person name="Paszkiewicz K."/>
            <person name="Jones T."/>
            <person name="Grant M."/>
            <person name="Ambacheew D."/>
            <person name="Muzemil S."/>
            <person name="Studholme D.J."/>
        </authorList>
    </citation>
    <scope>NUCLEOTIDE SEQUENCE [LARGE SCALE GENOMIC DNA]</scope>
</reference>
<keyword evidence="3" id="KW-0546">Nucleotide metabolism</keyword>
<organism evidence="5 6">
    <name type="scientific">Ensete ventricosum</name>
    <name type="common">Abyssinian banana</name>
    <name type="synonym">Musa ensete</name>
    <dbReference type="NCBI Taxonomy" id="4639"/>
    <lineage>
        <taxon>Eukaryota</taxon>
        <taxon>Viridiplantae</taxon>
        <taxon>Streptophyta</taxon>
        <taxon>Embryophyta</taxon>
        <taxon>Tracheophyta</taxon>
        <taxon>Spermatophyta</taxon>
        <taxon>Magnoliopsida</taxon>
        <taxon>Liliopsida</taxon>
        <taxon>Zingiberales</taxon>
        <taxon>Musaceae</taxon>
        <taxon>Ensete</taxon>
    </lineage>
</organism>
<dbReference type="Gene3D" id="3.20.20.140">
    <property type="entry name" value="Metal-dependent hydrolases"/>
    <property type="match status" value="1"/>
</dbReference>
<protein>
    <submittedName>
        <fullName evidence="5">Uncharacterized protein</fullName>
    </submittedName>
</protein>
<evidence type="ECO:0000313" key="5">
    <source>
        <dbReference type="EMBL" id="RRT69350.1"/>
    </source>
</evidence>
<evidence type="ECO:0000256" key="4">
    <source>
        <dbReference type="SAM" id="MobiDB-lite"/>
    </source>
</evidence>
<comment type="similarity">
    <text evidence="1">Belongs to the metallo-dependent hydrolases superfamily. Adenosine and AMP deaminases family.</text>
</comment>
<evidence type="ECO:0000256" key="3">
    <source>
        <dbReference type="ARBA" id="ARBA00023080"/>
    </source>
</evidence>
<name>A0A426ZZE6_ENSVE</name>
<dbReference type="EMBL" id="AMZH03004373">
    <property type="protein sequence ID" value="RRT69350.1"/>
    <property type="molecule type" value="Genomic_DNA"/>
</dbReference>
<evidence type="ECO:0000256" key="2">
    <source>
        <dbReference type="ARBA" id="ARBA00022833"/>
    </source>
</evidence>
<keyword evidence="2" id="KW-0862">Zinc</keyword>
<dbReference type="PANTHER" id="PTHR11409:SF42">
    <property type="entry name" value="ADENOSINE DEAMINASE-LIKE PROTEIN"/>
    <property type="match status" value="1"/>
</dbReference>
<evidence type="ECO:0000313" key="6">
    <source>
        <dbReference type="Proteomes" id="UP000287651"/>
    </source>
</evidence>
<dbReference type="AlphaFoldDB" id="A0A426ZZE6"/>
<dbReference type="GO" id="GO:0046103">
    <property type="term" value="P:inosine biosynthetic process"/>
    <property type="evidence" value="ECO:0007669"/>
    <property type="project" value="TreeGrafter"/>
</dbReference>
<feature type="non-terminal residue" evidence="5">
    <location>
        <position position="182"/>
    </location>
</feature>
<feature type="non-terminal residue" evidence="5">
    <location>
        <position position="1"/>
    </location>
</feature>
<dbReference type="InterPro" id="IPR006330">
    <property type="entry name" value="Ado/ade_deaminase"/>
</dbReference>
<dbReference type="GO" id="GO:0004000">
    <property type="term" value="F:adenosine deaminase activity"/>
    <property type="evidence" value="ECO:0007669"/>
    <property type="project" value="TreeGrafter"/>
</dbReference>
<feature type="compositionally biased region" description="Basic and acidic residues" evidence="4">
    <location>
        <begin position="13"/>
        <end position="25"/>
    </location>
</feature>
<evidence type="ECO:0000256" key="1">
    <source>
        <dbReference type="ARBA" id="ARBA00006676"/>
    </source>
</evidence>
<dbReference type="GO" id="GO:0006154">
    <property type="term" value="P:adenosine catabolic process"/>
    <property type="evidence" value="ECO:0007669"/>
    <property type="project" value="TreeGrafter"/>
</dbReference>
<accession>A0A426ZZE6</accession>
<gene>
    <name evidence="5" type="ORF">B296_00031949</name>
</gene>
<dbReference type="GO" id="GO:0009117">
    <property type="term" value="P:nucleotide metabolic process"/>
    <property type="evidence" value="ECO:0007669"/>
    <property type="project" value="UniProtKB-KW"/>
</dbReference>
<feature type="region of interest" description="Disordered" evidence="4">
    <location>
        <begin position="1"/>
        <end position="25"/>
    </location>
</feature>
<proteinExistence type="inferred from homology"/>
<sequence length="182" mass="20607">RFPAQSKTANIRGRREGGRGKGWKEAETWGSWSGAESCPRSSSMPTSMALSETPRYCEIFPSFNSSNYSSPTTHVSPELAKDLGEKGVIAFADVVHVIMKTKKYTHLHLCNFFSAFAMNYLYVVIEDFAAENVVYLELRTTPKVPNHKEIQAMLDICPQRIGHACFLVEEEWKRVKFLKIPV</sequence>
<dbReference type="Proteomes" id="UP000287651">
    <property type="component" value="Unassembled WGS sequence"/>
</dbReference>